<dbReference type="AlphaFoldDB" id="U2PLS2"/>
<evidence type="ECO:0000256" key="1">
    <source>
        <dbReference type="SAM" id="MobiDB-lite"/>
    </source>
</evidence>
<feature type="compositionally biased region" description="Polar residues" evidence="1">
    <location>
        <begin position="154"/>
        <end position="167"/>
    </location>
</feature>
<dbReference type="SUPFAM" id="SSF49265">
    <property type="entry name" value="Fibronectin type III"/>
    <property type="match status" value="1"/>
</dbReference>
<dbReference type="EMBL" id="AWVK01000028">
    <property type="protein sequence ID" value="ERK44714.1"/>
    <property type="molecule type" value="Genomic_DNA"/>
</dbReference>
<dbReference type="CDD" id="cd00063">
    <property type="entry name" value="FN3"/>
    <property type="match status" value="1"/>
</dbReference>
<protein>
    <submittedName>
        <fullName evidence="3">Fibronectin type III domain protein</fullName>
    </submittedName>
</protein>
<name>U2PLS2_LEVBR</name>
<evidence type="ECO:0000313" key="4">
    <source>
        <dbReference type="Proteomes" id="UP000016644"/>
    </source>
</evidence>
<comment type="caution">
    <text evidence="3">The sequence shown here is derived from an EMBL/GenBank/DDBJ whole genome shotgun (WGS) entry which is preliminary data.</text>
</comment>
<dbReference type="InterPro" id="IPR013783">
    <property type="entry name" value="Ig-like_fold"/>
</dbReference>
<proteinExistence type="predicted"/>
<evidence type="ECO:0000313" key="3">
    <source>
        <dbReference type="EMBL" id="ERK44714.1"/>
    </source>
</evidence>
<accession>U2PLS2</accession>
<gene>
    <name evidence="3" type="ORF">HMPREF0495_00780</name>
</gene>
<dbReference type="GeneID" id="56993334"/>
<dbReference type="Pfam" id="PF00041">
    <property type="entry name" value="fn3"/>
    <property type="match status" value="1"/>
</dbReference>
<dbReference type="Proteomes" id="UP000016644">
    <property type="component" value="Unassembled WGS sequence"/>
</dbReference>
<feature type="domain" description="Fibronectin type-III" evidence="2">
    <location>
        <begin position="58"/>
        <end position="149"/>
    </location>
</feature>
<sequence>MADTATFDIYDDKGTKVVDGKPSPDVISSLTSNSVFSGYGATYAGKTAKLALPDIVTTPGKPTVAVTAGDGKLTYTITPATGDGAAERSYVVSHSTDGKTFTDVETPTVTGDITGLTNDTAYTVKVTAKNAGGSSTESDTVTGTPTASKPKLGNISTTDSSATIELS</sequence>
<feature type="region of interest" description="Disordered" evidence="1">
    <location>
        <begin position="129"/>
        <end position="167"/>
    </location>
</feature>
<feature type="compositionally biased region" description="Polar residues" evidence="1">
    <location>
        <begin position="132"/>
        <end position="147"/>
    </location>
</feature>
<organism evidence="3 4">
    <name type="scientific">Levilactobacillus brevis ATCC 14869 = DSM 20054</name>
    <dbReference type="NCBI Taxonomy" id="649758"/>
    <lineage>
        <taxon>Bacteria</taxon>
        <taxon>Bacillati</taxon>
        <taxon>Bacillota</taxon>
        <taxon>Bacilli</taxon>
        <taxon>Lactobacillales</taxon>
        <taxon>Lactobacillaceae</taxon>
        <taxon>Levilactobacillus</taxon>
    </lineage>
</organism>
<reference evidence="3 4" key="1">
    <citation type="submission" date="2013-06" db="EMBL/GenBank/DDBJ databases">
        <authorList>
            <person name="Weinstock G."/>
            <person name="Sodergren E."/>
            <person name="Lobos E.A."/>
            <person name="Fulton L."/>
            <person name="Fulton R."/>
            <person name="Courtney L."/>
            <person name="Fronick C."/>
            <person name="O'Laughlin M."/>
            <person name="Godfrey J."/>
            <person name="Wilson R.M."/>
            <person name="Miner T."/>
            <person name="Farmer C."/>
            <person name="Delehaunty K."/>
            <person name="Cordes M."/>
            <person name="Minx P."/>
            <person name="Tomlinson C."/>
            <person name="Chen J."/>
            <person name="Wollam A."/>
            <person name="Pepin K.H."/>
            <person name="Bhonagiri V."/>
            <person name="Zhang X."/>
            <person name="Warren W."/>
            <person name="Mitreva M."/>
            <person name="Mardis E.R."/>
            <person name="Wilson R.K."/>
        </authorList>
    </citation>
    <scope>NUCLEOTIDE SEQUENCE [LARGE SCALE GENOMIC DNA]</scope>
    <source>
        <strain evidence="3 4">ATCC 14869</strain>
    </source>
</reference>
<dbReference type="InterPro" id="IPR036116">
    <property type="entry name" value="FN3_sf"/>
</dbReference>
<evidence type="ECO:0000259" key="2">
    <source>
        <dbReference type="PROSITE" id="PS50853"/>
    </source>
</evidence>
<dbReference type="PATRIC" id="fig|649758.3.peg.704"/>
<dbReference type="PROSITE" id="PS50853">
    <property type="entry name" value="FN3"/>
    <property type="match status" value="1"/>
</dbReference>
<dbReference type="RefSeq" id="WP_021742260.1">
    <property type="nucleotide sequence ID" value="NZ_AZCP01000001.1"/>
</dbReference>
<dbReference type="InterPro" id="IPR003961">
    <property type="entry name" value="FN3_dom"/>
</dbReference>
<dbReference type="HOGENOM" id="CLU_1592473_0_0_9"/>
<dbReference type="Gene3D" id="2.60.40.10">
    <property type="entry name" value="Immunoglobulins"/>
    <property type="match status" value="1"/>
</dbReference>